<evidence type="ECO:0000256" key="2">
    <source>
        <dbReference type="ARBA" id="ARBA00023157"/>
    </source>
</evidence>
<keyword evidence="5" id="KW-0472">Membrane</keyword>
<evidence type="ECO:0000256" key="4">
    <source>
        <dbReference type="SAM" id="MobiDB-lite"/>
    </source>
</evidence>
<feature type="non-terminal residue" evidence="7">
    <location>
        <position position="1"/>
    </location>
</feature>
<organism evidence="7 8">
    <name type="scientific">Grallaria varia</name>
    <name type="common">variegated antpitta</name>
    <dbReference type="NCBI Taxonomy" id="117165"/>
    <lineage>
        <taxon>Eukaryota</taxon>
        <taxon>Metazoa</taxon>
        <taxon>Chordata</taxon>
        <taxon>Craniata</taxon>
        <taxon>Vertebrata</taxon>
        <taxon>Euteleostomi</taxon>
        <taxon>Archelosauria</taxon>
        <taxon>Archosauria</taxon>
        <taxon>Dinosauria</taxon>
        <taxon>Saurischia</taxon>
        <taxon>Theropoda</taxon>
        <taxon>Coelurosauria</taxon>
        <taxon>Aves</taxon>
        <taxon>Neognathae</taxon>
        <taxon>Neoaves</taxon>
        <taxon>Telluraves</taxon>
        <taxon>Australaves</taxon>
        <taxon>Passeriformes</taxon>
        <taxon>Formicariidae</taxon>
        <taxon>Grallaria</taxon>
    </lineage>
</organism>
<keyword evidence="8" id="KW-1185">Reference proteome</keyword>
<dbReference type="GO" id="GO:0009986">
    <property type="term" value="C:cell surface"/>
    <property type="evidence" value="ECO:0007669"/>
    <property type="project" value="TreeGrafter"/>
</dbReference>
<dbReference type="GO" id="GO:0038023">
    <property type="term" value="F:signaling receptor activity"/>
    <property type="evidence" value="ECO:0007669"/>
    <property type="project" value="TreeGrafter"/>
</dbReference>
<name>A0A7K9AFE1_9PASS</name>
<dbReference type="InterPro" id="IPR036179">
    <property type="entry name" value="Ig-like_dom_sf"/>
</dbReference>
<sequence length="279" mass="31052">LLLPLFCCSGLQAQAPQAEERRREGSALYIQCPYTAKAKSHWKVWCRLSRGQCGGFSVDTSSFYRSKSRDEKTTITDNHTAETVSVTMTDLKAEDSGTYYCAYYSNSGYSPLKTVPLNVFKGSFQLGRECHRACFGISPNILGVFQGPSSTQPRSQTTSLSNVNTFLVLSVILSILLVLALLTSVTLCVRLLKVQERTGNQEAEDTYEHPDSTAQLGITGRRESSKDDIKGLKYNNPDLQSQPSHDDPLYSNVEPSQAHRNLKNEDVEYAVIAFNQFPR</sequence>
<dbReference type="InterPro" id="IPR003599">
    <property type="entry name" value="Ig_sub"/>
</dbReference>
<dbReference type="PANTHER" id="PTHR16423:SF6">
    <property type="entry name" value="TRIGGERING RECEPTOR EXPRESSED ON MYELOID CELLS 2-RELATED"/>
    <property type="match status" value="1"/>
</dbReference>
<keyword evidence="5" id="KW-0812">Transmembrane</keyword>
<keyword evidence="3" id="KW-0393">Immunoglobulin domain</keyword>
<accession>A0A7K9AFE1</accession>
<dbReference type="SMART" id="SM00409">
    <property type="entry name" value="IG"/>
    <property type="match status" value="1"/>
</dbReference>
<dbReference type="PANTHER" id="PTHR16423">
    <property type="entry name" value="TREM-LIKE TRANSCRIPT PROTEIN"/>
    <property type="match status" value="1"/>
</dbReference>
<reference evidence="7 8" key="1">
    <citation type="submission" date="2019-09" db="EMBL/GenBank/DDBJ databases">
        <title>Bird 10,000 Genomes (B10K) Project - Family phase.</title>
        <authorList>
            <person name="Zhang G."/>
        </authorList>
    </citation>
    <scope>NUCLEOTIDE SEQUENCE [LARGE SCALE GENOMIC DNA]</scope>
    <source>
        <strain evidence="7">B10K-DU-001-02</strain>
        <tissue evidence="7">Muscle</tissue>
    </source>
</reference>
<dbReference type="InterPro" id="IPR052314">
    <property type="entry name" value="Immune_rcpt_domain"/>
</dbReference>
<evidence type="ECO:0000259" key="6">
    <source>
        <dbReference type="PROSITE" id="PS50835"/>
    </source>
</evidence>
<proteinExistence type="predicted"/>
<dbReference type="SUPFAM" id="SSF48726">
    <property type="entry name" value="Immunoglobulin"/>
    <property type="match status" value="1"/>
</dbReference>
<gene>
    <name evidence="7" type="primary">Treml2</name>
    <name evidence="7" type="ORF">GRAVAR_R12382</name>
</gene>
<evidence type="ECO:0000313" key="8">
    <source>
        <dbReference type="Proteomes" id="UP000591535"/>
    </source>
</evidence>
<dbReference type="PROSITE" id="PS50835">
    <property type="entry name" value="IG_LIKE"/>
    <property type="match status" value="1"/>
</dbReference>
<dbReference type="Proteomes" id="UP000591535">
    <property type="component" value="Unassembled WGS sequence"/>
</dbReference>
<feature type="region of interest" description="Disordered" evidence="4">
    <location>
        <begin position="199"/>
        <end position="254"/>
    </location>
</feature>
<protein>
    <submittedName>
        <fullName evidence="7">TRML2 protein</fullName>
    </submittedName>
</protein>
<dbReference type="AlphaFoldDB" id="A0A7K9AFE1"/>
<dbReference type="InterPro" id="IPR013783">
    <property type="entry name" value="Ig-like_fold"/>
</dbReference>
<dbReference type="Pfam" id="PF07686">
    <property type="entry name" value="V-set"/>
    <property type="match status" value="1"/>
</dbReference>
<feature type="non-terminal residue" evidence="7">
    <location>
        <position position="279"/>
    </location>
</feature>
<keyword evidence="2" id="KW-1015">Disulfide bond</keyword>
<feature type="compositionally biased region" description="Basic and acidic residues" evidence="4">
    <location>
        <begin position="220"/>
        <end position="231"/>
    </location>
</feature>
<dbReference type="EMBL" id="VWZG01013244">
    <property type="protein sequence ID" value="NXG25997.1"/>
    <property type="molecule type" value="Genomic_DNA"/>
</dbReference>
<evidence type="ECO:0000256" key="3">
    <source>
        <dbReference type="ARBA" id="ARBA00023319"/>
    </source>
</evidence>
<evidence type="ECO:0000256" key="1">
    <source>
        <dbReference type="ARBA" id="ARBA00022729"/>
    </source>
</evidence>
<keyword evidence="1" id="KW-0732">Signal</keyword>
<keyword evidence="5" id="KW-1133">Transmembrane helix</keyword>
<dbReference type="InterPro" id="IPR013106">
    <property type="entry name" value="Ig_V-set"/>
</dbReference>
<feature type="transmembrane region" description="Helical" evidence="5">
    <location>
        <begin position="166"/>
        <end position="192"/>
    </location>
</feature>
<evidence type="ECO:0000313" key="7">
    <source>
        <dbReference type="EMBL" id="NXG25997.1"/>
    </source>
</evidence>
<dbReference type="InterPro" id="IPR007110">
    <property type="entry name" value="Ig-like_dom"/>
</dbReference>
<dbReference type="Gene3D" id="2.60.40.10">
    <property type="entry name" value="Immunoglobulins"/>
    <property type="match status" value="1"/>
</dbReference>
<comment type="caution">
    <text evidence="7">The sequence shown here is derived from an EMBL/GenBank/DDBJ whole genome shotgun (WGS) entry which is preliminary data.</text>
</comment>
<feature type="domain" description="Ig-like" evidence="6">
    <location>
        <begin position="4"/>
        <end position="116"/>
    </location>
</feature>
<evidence type="ECO:0000256" key="5">
    <source>
        <dbReference type="SAM" id="Phobius"/>
    </source>
</evidence>